<dbReference type="PROSITE" id="PS50846">
    <property type="entry name" value="HMA_2"/>
    <property type="match status" value="1"/>
</dbReference>
<dbReference type="EMBL" id="MCIB01000017">
    <property type="protein sequence ID" value="RKD31555.1"/>
    <property type="molecule type" value="Genomic_DNA"/>
</dbReference>
<comment type="caution">
    <text evidence="2">The sequence shown here is derived from an EMBL/GenBank/DDBJ whole genome shotgun (WGS) entry which is preliminary data.</text>
</comment>
<evidence type="ECO:0000313" key="2">
    <source>
        <dbReference type="EMBL" id="RKD31555.1"/>
    </source>
</evidence>
<dbReference type="AlphaFoldDB" id="A0A419T260"/>
<proteinExistence type="predicted"/>
<reference evidence="2 3" key="1">
    <citation type="submission" date="2016-08" db="EMBL/GenBank/DDBJ databases">
        <title>Novel Firmicutes and Novel Genomes.</title>
        <authorList>
            <person name="Poppleton D.I."/>
            <person name="Gribaldo S."/>
        </authorList>
    </citation>
    <scope>NUCLEOTIDE SEQUENCE [LARGE SCALE GENOMIC DNA]</scope>
    <source>
        <strain evidence="2 3">CTT3</strain>
    </source>
</reference>
<accession>A0A419T260</accession>
<organism evidence="2 3">
    <name type="scientific">Thermohalobacter berrensis</name>
    <dbReference type="NCBI Taxonomy" id="99594"/>
    <lineage>
        <taxon>Bacteria</taxon>
        <taxon>Bacillati</taxon>
        <taxon>Bacillota</taxon>
        <taxon>Tissierellia</taxon>
        <taxon>Tissierellales</taxon>
        <taxon>Thermohalobacteraceae</taxon>
        <taxon>Thermohalobacter</taxon>
    </lineage>
</organism>
<dbReference type="InterPro" id="IPR006121">
    <property type="entry name" value="HMA_dom"/>
</dbReference>
<evidence type="ECO:0000259" key="1">
    <source>
        <dbReference type="PROSITE" id="PS50846"/>
    </source>
</evidence>
<name>A0A419T260_9FIRM</name>
<gene>
    <name evidence="2" type="ORF">BET03_12365</name>
</gene>
<keyword evidence="3" id="KW-1185">Reference proteome</keyword>
<protein>
    <recommendedName>
        <fullName evidence="1">HMA domain-containing protein</fullName>
    </recommendedName>
</protein>
<dbReference type="Pfam" id="PF00403">
    <property type="entry name" value="HMA"/>
    <property type="match status" value="1"/>
</dbReference>
<dbReference type="InterPro" id="IPR036163">
    <property type="entry name" value="HMA_dom_sf"/>
</dbReference>
<dbReference type="RefSeq" id="WP_183108797.1">
    <property type="nucleotide sequence ID" value="NZ_MCIB01000017.1"/>
</dbReference>
<dbReference type="Gene3D" id="3.30.70.100">
    <property type="match status" value="1"/>
</dbReference>
<dbReference type="GO" id="GO:0046872">
    <property type="term" value="F:metal ion binding"/>
    <property type="evidence" value="ECO:0007669"/>
    <property type="project" value="InterPro"/>
</dbReference>
<dbReference type="SUPFAM" id="SSF55008">
    <property type="entry name" value="HMA, heavy metal-associated domain"/>
    <property type="match status" value="1"/>
</dbReference>
<evidence type="ECO:0000313" key="3">
    <source>
        <dbReference type="Proteomes" id="UP000284177"/>
    </source>
</evidence>
<feature type="domain" description="HMA" evidence="1">
    <location>
        <begin position="2"/>
        <end position="68"/>
    </location>
</feature>
<sequence>MRAKKFRVSNLTNETDITTIESSLSQLKGVNAVRVDVVADTVTVDFNENEIDEKQIQSQLNSLVNGLS</sequence>
<dbReference type="Proteomes" id="UP000284177">
    <property type="component" value="Unassembled WGS sequence"/>
</dbReference>